<evidence type="ECO:0000259" key="1">
    <source>
        <dbReference type="SMART" id="SM00530"/>
    </source>
</evidence>
<proteinExistence type="predicted"/>
<dbReference type="SMART" id="SM00530">
    <property type="entry name" value="HTH_XRE"/>
    <property type="match status" value="1"/>
</dbReference>
<reference evidence="2" key="1">
    <citation type="journal article" date="2014" name="Int. J. Syst. Evol. Microbiol.">
        <title>Complete genome sequence of Corynebacterium casei LMG S-19264T (=DSM 44701T), isolated from a smear-ripened cheese.</title>
        <authorList>
            <consortium name="US DOE Joint Genome Institute (JGI-PGF)"/>
            <person name="Walter F."/>
            <person name="Albersmeier A."/>
            <person name="Kalinowski J."/>
            <person name="Ruckert C."/>
        </authorList>
    </citation>
    <scope>NUCLEOTIDE SEQUENCE</scope>
    <source>
        <strain evidence="2">JCM 4988</strain>
    </source>
</reference>
<comment type="caution">
    <text evidence="2">The sequence shown here is derived from an EMBL/GenBank/DDBJ whole genome shotgun (WGS) entry which is preliminary data.</text>
</comment>
<evidence type="ECO:0000313" key="3">
    <source>
        <dbReference type="Proteomes" id="UP000630936"/>
    </source>
</evidence>
<keyword evidence="3" id="KW-1185">Reference proteome</keyword>
<dbReference type="Pfam" id="PF13560">
    <property type="entry name" value="HTH_31"/>
    <property type="match status" value="1"/>
</dbReference>
<dbReference type="InterPro" id="IPR010982">
    <property type="entry name" value="Lambda_DNA-bd_dom_sf"/>
</dbReference>
<dbReference type="InterPro" id="IPR001387">
    <property type="entry name" value="Cro/C1-type_HTH"/>
</dbReference>
<sequence length="292" mass="32743">MKTTQGIPAPGARRREELREFLRTRRARLSPEEVGLAPGGRRRTPGLRREEVAVLAGIGTSWYIQLEQGRNISVSSQVLDAVCGALRLLPQERDHLYRLAGMNPPETALREVPAADRLIRLVESWMPSPAHVVDRYWNVSVMNRAAQSVFGFTPDDRNCLVAFFCSEHYRGRIQDWADLARSLVAEFRRDAARFPDDPGFDKLAGELLETSPEFAELWALHDVAVPIRGVKAISHPRAGLLTFEHSTLHLPDRPDVRLILHTAQPGTGTEQKLAELLARDARQERISLVEAG</sequence>
<dbReference type="GO" id="GO:0003677">
    <property type="term" value="F:DNA binding"/>
    <property type="evidence" value="ECO:0007669"/>
    <property type="project" value="InterPro"/>
</dbReference>
<organism evidence="2 3">
    <name type="scientific">Streptomyces inusitatus</name>
    <dbReference type="NCBI Taxonomy" id="68221"/>
    <lineage>
        <taxon>Bacteria</taxon>
        <taxon>Bacillati</taxon>
        <taxon>Actinomycetota</taxon>
        <taxon>Actinomycetes</taxon>
        <taxon>Kitasatosporales</taxon>
        <taxon>Streptomycetaceae</taxon>
        <taxon>Streptomyces</taxon>
    </lineage>
</organism>
<dbReference type="RefSeq" id="WP_229869091.1">
    <property type="nucleotide sequence ID" value="NZ_BMWG01000006.1"/>
</dbReference>
<evidence type="ECO:0000313" key="2">
    <source>
        <dbReference type="EMBL" id="GGZ31623.1"/>
    </source>
</evidence>
<dbReference type="Proteomes" id="UP000630936">
    <property type="component" value="Unassembled WGS sequence"/>
</dbReference>
<dbReference type="PANTHER" id="PTHR35010">
    <property type="entry name" value="BLL4672 PROTEIN-RELATED"/>
    <property type="match status" value="1"/>
</dbReference>
<dbReference type="AlphaFoldDB" id="A0A918USR7"/>
<dbReference type="SUPFAM" id="SSF47413">
    <property type="entry name" value="lambda repressor-like DNA-binding domains"/>
    <property type="match status" value="1"/>
</dbReference>
<dbReference type="Gene3D" id="3.30.450.180">
    <property type="match status" value="1"/>
</dbReference>
<dbReference type="PANTHER" id="PTHR35010:SF3">
    <property type="entry name" value="BLL4873 PROTEIN"/>
    <property type="match status" value="1"/>
</dbReference>
<dbReference type="CDD" id="cd00093">
    <property type="entry name" value="HTH_XRE"/>
    <property type="match status" value="1"/>
</dbReference>
<feature type="domain" description="HTH cro/C1-type" evidence="1">
    <location>
        <begin position="21"/>
        <end position="93"/>
    </location>
</feature>
<dbReference type="InterPro" id="IPR041413">
    <property type="entry name" value="MLTR_LBD"/>
</dbReference>
<accession>A0A918USR7</accession>
<reference evidence="2" key="2">
    <citation type="submission" date="2020-09" db="EMBL/GenBank/DDBJ databases">
        <authorList>
            <person name="Sun Q."/>
            <person name="Ohkuma M."/>
        </authorList>
    </citation>
    <scope>NUCLEOTIDE SEQUENCE</scope>
    <source>
        <strain evidence="2">JCM 4988</strain>
    </source>
</reference>
<dbReference type="EMBL" id="BMWG01000006">
    <property type="protein sequence ID" value="GGZ31623.1"/>
    <property type="molecule type" value="Genomic_DNA"/>
</dbReference>
<name>A0A918USR7_9ACTN</name>
<gene>
    <name evidence="2" type="ORF">GCM10010387_27070</name>
</gene>
<dbReference type="Pfam" id="PF17765">
    <property type="entry name" value="MLTR_LBD"/>
    <property type="match status" value="1"/>
</dbReference>
<dbReference type="Gene3D" id="1.10.260.40">
    <property type="entry name" value="lambda repressor-like DNA-binding domains"/>
    <property type="match status" value="1"/>
</dbReference>
<protein>
    <submittedName>
        <fullName evidence="2">Transcriptional regulator</fullName>
    </submittedName>
</protein>